<dbReference type="PANTHER" id="PTHR18964:SF149">
    <property type="entry name" value="BIFUNCTIONAL UDP-N-ACETYLGLUCOSAMINE 2-EPIMERASE_N-ACETYLMANNOSAMINE KINASE"/>
    <property type="match status" value="1"/>
</dbReference>
<reference evidence="4 5" key="1">
    <citation type="submission" date="2019-08" db="EMBL/GenBank/DDBJ databases">
        <title>In-depth cultivation of the pig gut microbiome towards novel bacterial diversity and tailored functional studies.</title>
        <authorList>
            <person name="Wylensek D."/>
            <person name="Hitch T.C.A."/>
            <person name="Clavel T."/>
        </authorList>
    </citation>
    <scope>NUCLEOTIDE SEQUENCE [LARGE SCALE GENOMIC DNA]</scope>
    <source>
        <strain evidence="4 5">WCA-380-WT-2B</strain>
    </source>
</reference>
<dbReference type="InterPro" id="IPR043129">
    <property type="entry name" value="ATPase_NBD"/>
</dbReference>
<dbReference type="PROSITE" id="PS01125">
    <property type="entry name" value="ROK"/>
    <property type="match status" value="1"/>
</dbReference>
<comment type="caution">
    <text evidence="4">The sequence shown here is derived from an EMBL/GenBank/DDBJ whole genome shotgun (WGS) entry which is preliminary data.</text>
</comment>
<keyword evidence="3" id="KW-0859">Xylose metabolism</keyword>
<evidence type="ECO:0000256" key="2">
    <source>
        <dbReference type="ARBA" id="ARBA00006479"/>
    </source>
</evidence>
<dbReference type="InterPro" id="IPR036388">
    <property type="entry name" value="WH-like_DNA-bd_sf"/>
</dbReference>
<gene>
    <name evidence="4" type="ORF">FYJ26_05235</name>
</gene>
<dbReference type="Pfam" id="PF13412">
    <property type="entry name" value="HTH_24"/>
    <property type="match status" value="1"/>
</dbReference>
<sequence>MKRNKTQNKILKVLFENPNLSRVDLSNVLNINKSTISTNVQRLLDFNFLKETSKGNSTPKGGKKPINLMLNYDKKLFLGFDISKNYISYALTNLNLNIIKYGLKETSISKENIYYEVNRVLNNLKNYYIDKKENKLFSISISIHGIIFNNKITFTPNYDLDKSDFISRLKRENDGVNIYLINEANAAALCEHHFNKYKNLASINIRTGIGCGLVINDKLIEGFEGYAGEIGHMIVVPNGKLCRCGNNGCFEQYCSESADISYFNTISKEKISSVQDLTALYKNGNYAAIETINRNIFYMSIGINNLIKIIAPEIIFINSYLAYNIDNYIERILKHMNESFKQNVIVEVSTFYKRSTLLGCIYYGIKKFIENK</sequence>
<comment type="function">
    <text evidence="1">Transcriptional repressor of xylose-utilizing enzymes.</text>
</comment>
<dbReference type="EMBL" id="VULQ01000005">
    <property type="protein sequence ID" value="MSS77821.1"/>
    <property type="molecule type" value="Genomic_DNA"/>
</dbReference>
<protein>
    <submittedName>
        <fullName evidence="4">ROK family transcriptional regulator</fullName>
    </submittedName>
</protein>
<accession>A0A6N7VG11</accession>
<proteinExistence type="inferred from homology"/>
<dbReference type="InterPro" id="IPR000600">
    <property type="entry name" value="ROK"/>
</dbReference>
<evidence type="ECO:0000256" key="1">
    <source>
        <dbReference type="ARBA" id="ARBA00002486"/>
    </source>
</evidence>
<dbReference type="Pfam" id="PF00480">
    <property type="entry name" value="ROK"/>
    <property type="match status" value="1"/>
</dbReference>
<dbReference type="PANTHER" id="PTHR18964">
    <property type="entry name" value="ROK (REPRESSOR, ORF, KINASE) FAMILY"/>
    <property type="match status" value="1"/>
</dbReference>
<dbReference type="InterPro" id="IPR036390">
    <property type="entry name" value="WH_DNA-bd_sf"/>
</dbReference>
<organism evidence="4 5">
    <name type="scientific">Anaerococcus porci</name>
    <dbReference type="NCBI Taxonomy" id="2652269"/>
    <lineage>
        <taxon>Bacteria</taxon>
        <taxon>Bacillati</taxon>
        <taxon>Bacillota</taxon>
        <taxon>Tissierellia</taxon>
        <taxon>Tissierellales</taxon>
        <taxon>Peptoniphilaceae</taxon>
        <taxon>Anaerococcus</taxon>
    </lineage>
</organism>
<dbReference type="AlphaFoldDB" id="A0A6N7VG11"/>
<keyword evidence="3" id="KW-0119">Carbohydrate metabolism</keyword>
<dbReference type="SUPFAM" id="SSF46785">
    <property type="entry name" value="Winged helix' DNA-binding domain"/>
    <property type="match status" value="1"/>
</dbReference>
<dbReference type="InterPro" id="IPR049874">
    <property type="entry name" value="ROK_cs"/>
</dbReference>
<evidence type="ECO:0000313" key="5">
    <source>
        <dbReference type="Proteomes" id="UP000441925"/>
    </source>
</evidence>
<comment type="similarity">
    <text evidence="2">Belongs to the ROK (NagC/XylR) family.</text>
</comment>
<evidence type="ECO:0000313" key="4">
    <source>
        <dbReference type="EMBL" id="MSS77821.1"/>
    </source>
</evidence>
<dbReference type="Gene3D" id="3.30.420.40">
    <property type="match status" value="2"/>
</dbReference>
<dbReference type="RefSeq" id="WP_154540347.1">
    <property type="nucleotide sequence ID" value="NZ_VULQ01000005.1"/>
</dbReference>
<dbReference type="GO" id="GO:0042732">
    <property type="term" value="P:D-xylose metabolic process"/>
    <property type="evidence" value="ECO:0007669"/>
    <property type="project" value="UniProtKB-KW"/>
</dbReference>
<evidence type="ECO:0000256" key="3">
    <source>
        <dbReference type="ARBA" id="ARBA00022629"/>
    </source>
</evidence>
<dbReference type="Proteomes" id="UP000441925">
    <property type="component" value="Unassembled WGS sequence"/>
</dbReference>
<name>A0A6N7VG11_9FIRM</name>
<dbReference type="SUPFAM" id="SSF53067">
    <property type="entry name" value="Actin-like ATPase domain"/>
    <property type="match status" value="2"/>
</dbReference>
<dbReference type="Gene3D" id="1.10.10.10">
    <property type="entry name" value="Winged helix-like DNA-binding domain superfamily/Winged helix DNA-binding domain"/>
    <property type="match status" value="1"/>
</dbReference>
<keyword evidence="5" id="KW-1185">Reference proteome</keyword>